<reference evidence="2 3" key="1">
    <citation type="submission" date="2018-06" db="EMBL/GenBank/DDBJ databases">
        <title>Actinomadura craniellae sp. nov. isolated from marine sponge Craniella sp.</title>
        <authorList>
            <person name="Li L."/>
            <person name="Xu Q.H."/>
            <person name="Lin H.W."/>
            <person name="Lu Y.H."/>
        </authorList>
    </citation>
    <scope>NUCLEOTIDE SEQUENCE [LARGE SCALE GENOMIC DNA]</scope>
    <source>
        <strain evidence="2 3">LHW63021</strain>
    </source>
</reference>
<proteinExistence type="predicted"/>
<feature type="repeat" description="TPR" evidence="1">
    <location>
        <begin position="526"/>
        <end position="559"/>
    </location>
</feature>
<dbReference type="EMBL" id="QLYX01000004">
    <property type="protein sequence ID" value="RAY15219.1"/>
    <property type="molecule type" value="Genomic_DNA"/>
</dbReference>
<gene>
    <name evidence="2" type="ORF">DPM19_10905</name>
</gene>
<dbReference type="SUPFAM" id="SSF52540">
    <property type="entry name" value="P-loop containing nucleoside triphosphate hydrolases"/>
    <property type="match status" value="1"/>
</dbReference>
<dbReference type="InterPro" id="IPR027417">
    <property type="entry name" value="P-loop_NTPase"/>
</dbReference>
<protein>
    <submittedName>
        <fullName evidence="2">Tetratricopeptide repeat protein</fullName>
    </submittedName>
</protein>
<evidence type="ECO:0000256" key="1">
    <source>
        <dbReference type="PROSITE-ProRule" id="PRU00339"/>
    </source>
</evidence>
<sequence>MGAGGPAGLLVPSREVVDFVGRGEELAGLVGWCEGAAGGRVRLVTGPGGVGKTRLGVELCARLSQVGWRCVQVADGGEGSAVEAVRAVWEGRVLLVVDYAEVRTGLVGMLRQVAADDGEIRVLLLARSAGEWWERLKGAERAVRGLMAGAYAGEDLPTVVEADVTDEELVNAAAVVFAAEVGVQVMPRVLVEAGPGRARVLDLHAAALVAVLRTAEGEAAGRAPVPEVRVGVADVLGELLEHEERFWIGTAGRAGLLEGTTGVGVGTLRRMVAAACLLGAVDEAAAVALAKRVREVGGADRLAAWLRELYPPADGEWLGSLQPDRLAEHHVIAQLDASPGLADLLLSDLDDRQVLRAVTLLGRASTDQPTATPLLERLLPLLERVITDLPEDLPLLSAISNAIPYPSLALAEADLAITRRILDALGPGRTAEHARWLTWHGTTLAQTGRPAETLSVTEEAVETYRELAVAYPDRYRPDLAGSLHNLGVVFSELGRSAEALSVTEEAVEIRRELAVAYPDRYRPDLARSLNSLGVVFSELGRSAEALSVIEEAVEIRRELAVAYPGRYRPDLASSLHNLGVRFSELGRSAEALSVTEEAVETYRELAVAYPDRYRPDLASSLHNLGILFSELGRSAEALSVTEEAVETYRELAVAYPDRYRPDLANSLNSLGVVFSELGRSAEALSVTEEAVEIRRELAVAYPDRYRPDLANSLNSLGVVFSELGRSAEALSVTEEAVEIRRELAVAYPDRYRPDLASSLHNLGILFSELGRSAEALSVTEEAVETYRELAVAYPDRYRPDLAGSLNSLGVVFSELGRLADAQSAHDEAAELRSQAE</sequence>
<keyword evidence="1" id="KW-0802">TPR repeat</keyword>
<evidence type="ECO:0000313" key="3">
    <source>
        <dbReference type="Proteomes" id="UP000251891"/>
    </source>
</evidence>
<dbReference type="Pfam" id="PF13374">
    <property type="entry name" value="TPR_10"/>
    <property type="match status" value="7"/>
</dbReference>
<dbReference type="SUPFAM" id="SSF48452">
    <property type="entry name" value="TPR-like"/>
    <property type="match status" value="2"/>
</dbReference>
<evidence type="ECO:0000313" key="2">
    <source>
        <dbReference type="EMBL" id="RAY15219.1"/>
    </source>
</evidence>
<comment type="caution">
    <text evidence="2">The sequence shown here is derived from an EMBL/GenBank/DDBJ whole genome shotgun (WGS) entry which is preliminary data.</text>
</comment>
<name>A0A365H858_9ACTN</name>
<keyword evidence="3" id="KW-1185">Reference proteome</keyword>
<dbReference type="Gene3D" id="1.25.40.10">
    <property type="entry name" value="Tetratricopeptide repeat domain"/>
    <property type="match status" value="3"/>
</dbReference>
<dbReference type="PANTHER" id="PTHR19959:SF119">
    <property type="entry name" value="FUNGAL LIPASE-LIKE DOMAIN-CONTAINING PROTEIN"/>
    <property type="match status" value="1"/>
</dbReference>
<dbReference type="PROSITE" id="PS50005">
    <property type="entry name" value="TPR"/>
    <property type="match status" value="1"/>
</dbReference>
<organism evidence="2 3">
    <name type="scientific">Actinomadura craniellae</name>
    <dbReference type="NCBI Taxonomy" id="2231787"/>
    <lineage>
        <taxon>Bacteria</taxon>
        <taxon>Bacillati</taxon>
        <taxon>Actinomycetota</taxon>
        <taxon>Actinomycetes</taxon>
        <taxon>Streptosporangiales</taxon>
        <taxon>Thermomonosporaceae</taxon>
        <taxon>Actinomadura</taxon>
    </lineage>
</organism>
<dbReference type="Gene3D" id="3.40.50.300">
    <property type="entry name" value="P-loop containing nucleotide triphosphate hydrolases"/>
    <property type="match status" value="1"/>
</dbReference>
<dbReference type="AlphaFoldDB" id="A0A365H858"/>
<dbReference type="InterPro" id="IPR011990">
    <property type="entry name" value="TPR-like_helical_dom_sf"/>
</dbReference>
<accession>A0A365H858</accession>
<dbReference type="SMART" id="SM00028">
    <property type="entry name" value="TPR"/>
    <property type="match status" value="8"/>
</dbReference>
<dbReference type="PANTHER" id="PTHR19959">
    <property type="entry name" value="KINESIN LIGHT CHAIN"/>
    <property type="match status" value="1"/>
</dbReference>
<dbReference type="InterPro" id="IPR019734">
    <property type="entry name" value="TPR_rpt"/>
</dbReference>
<dbReference type="Proteomes" id="UP000251891">
    <property type="component" value="Unassembled WGS sequence"/>
</dbReference>